<dbReference type="NCBIfam" id="TIGR00636">
    <property type="entry name" value="PduO_Nterm"/>
    <property type="match status" value="1"/>
</dbReference>
<comment type="similarity">
    <text evidence="2 14">Belongs to the Cob(I)alamin adenosyltransferase family.</text>
</comment>
<comment type="pathway">
    <text evidence="1 14">Cofactor biosynthesis; adenosylcobalamin biosynthesis; adenosylcobalamin from cob(II)yrinate a,c-diamide: step 2/7.</text>
</comment>
<evidence type="ECO:0000256" key="9">
    <source>
        <dbReference type="ARBA" id="ARBA00031529"/>
    </source>
</evidence>
<evidence type="ECO:0000256" key="4">
    <source>
        <dbReference type="ARBA" id="ARBA00020963"/>
    </source>
</evidence>
<dbReference type="GO" id="GO:0009236">
    <property type="term" value="P:cobalamin biosynthetic process"/>
    <property type="evidence" value="ECO:0007669"/>
    <property type="project" value="UniProtKB-UniRule"/>
</dbReference>
<dbReference type="SUPFAM" id="SSF89028">
    <property type="entry name" value="Cobalamin adenosyltransferase-like"/>
    <property type="match status" value="1"/>
</dbReference>
<dbReference type="PANTHER" id="PTHR12213:SF0">
    <property type="entry name" value="CORRINOID ADENOSYLTRANSFERASE MMAB"/>
    <property type="match status" value="1"/>
</dbReference>
<keyword evidence="17" id="KW-1185">Reference proteome</keyword>
<dbReference type="EC" id="2.5.1.17" evidence="3 14"/>
<evidence type="ECO:0000256" key="11">
    <source>
        <dbReference type="ARBA" id="ARBA00033354"/>
    </source>
</evidence>
<feature type="domain" description="Cobalamin adenosyltransferase-like" evidence="15">
    <location>
        <begin position="3"/>
        <end position="167"/>
    </location>
</feature>
<dbReference type="InterPro" id="IPR036451">
    <property type="entry name" value="CblAdoTrfase-like_sf"/>
</dbReference>
<dbReference type="UniPathway" id="UPA00148">
    <property type="reaction ID" value="UER00233"/>
</dbReference>
<dbReference type="InterPro" id="IPR016030">
    <property type="entry name" value="CblAdoTrfase-like"/>
</dbReference>
<evidence type="ECO:0000256" key="5">
    <source>
        <dbReference type="ARBA" id="ARBA00022573"/>
    </source>
</evidence>
<sequence length="181" mass="20998">MKIYTKKGDKGTTSNVIGMSLSKADIFMELQGGIDEINANVGHLRSIIKDSKIKEANYIDEKLKKIQFILYKTGVDVSSQFRYQHISDEDVKFIEIEIDYMTEKMPILNSFIHYSGSASSTYSHVIRTIIRRVERVFVRVLEGMEYPVDYQFINRLSDYFFTLARYINFLEGIGDEAMNMN</sequence>
<dbReference type="InterPro" id="IPR029499">
    <property type="entry name" value="PduO-typ"/>
</dbReference>
<dbReference type="RefSeq" id="WP_057979096.1">
    <property type="nucleotide sequence ID" value="NZ_LKHP01000010.1"/>
</dbReference>
<keyword evidence="8 14" id="KW-0067">ATP-binding</keyword>
<evidence type="ECO:0000256" key="2">
    <source>
        <dbReference type="ARBA" id="ARBA00007487"/>
    </source>
</evidence>
<gene>
    <name evidence="16" type="primary">yvqK</name>
    <name evidence="16" type="ORF">ABG79_01767</name>
</gene>
<evidence type="ECO:0000256" key="8">
    <source>
        <dbReference type="ARBA" id="ARBA00022840"/>
    </source>
</evidence>
<keyword evidence="5 14" id="KW-0169">Cobalamin biosynthesis</keyword>
<dbReference type="OrthoDB" id="9778896at2"/>
<comment type="catalytic activity">
    <reaction evidence="12 14">
        <text>2 cob(II)yrinate a,c diamide + reduced [electron-transfer flavoprotein] + 2 ATP = 2 adenosylcob(III)yrinate a,c-diamide + 2 triphosphate + oxidized [electron-transfer flavoprotein] + 3 H(+)</text>
        <dbReference type="Rhea" id="RHEA:11528"/>
        <dbReference type="Rhea" id="RHEA-COMP:10685"/>
        <dbReference type="Rhea" id="RHEA-COMP:10686"/>
        <dbReference type="ChEBI" id="CHEBI:15378"/>
        <dbReference type="ChEBI" id="CHEBI:18036"/>
        <dbReference type="ChEBI" id="CHEBI:30616"/>
        <dbReference type="ChEBI" id="CHEBI:57692"/>
        <dbReference type="ChEBI" id="CHEBI:58307"/>
        <dbReference type="ChEBI" id="CHEBI:58503"/>
        <dbReference type="ChEBI" id="CHEBI:58537"/>
        <dbReference type="EC" id="2.5.1.17"/>
    </reaction>
</comment>
<comment type="catalytic activity">
    <reaction evidence="13 14">
        <text>2 cob(II)alamin + reduced [electron-transfer flavoprotein] + 2 ATP = 2 adenosylcob(III)alamin + 2 triphosphate + oxidized [electron-transfer flavoprotein] + 3 H(+)</text>
        <dbReference type="Rhea" id="RHEA:28671"/>
        <dbReference type="Rhea" id="RHEA-COMP:10685"/>
        <dbReference type="Rhea" id="RHEA-COMP:10686"/>
        <dbReference type="ChEBI" id="CHEBI:15378"/>
        <dbReference type="ChEBI" id="CHEBI:16304"/>
        <dbReference type="ChEBI" id="CHEBI:18036"/>
        <dbReference type="ChEBI" id="CHEBI:18408"/>
        <dbReference type="ChEBI" id="CHEBI:30616"/>
        <dbReference type="ChEBI" id="CHEBI:57692"/>
        <dbReference type="ChEBI" id="CHEBI:58307"/>
        <dbReference type="EC" id="2.5.1.17"/>
    </reaction>
</comment>
<dbReference type="PANTHER" id="PTHR12213">
    <property type="entry name" value="CORRINOID ADENOSYLTRANSFERASE"/>
    <property type="match status" value="1"/>
</dbReference>
<dbReference type="EMBL" id="LKHP01000010">
    <property type="protein sequence ID" value="KRQ86386.1"/>
    <property type="molecule type" value="Genomic_DNA"/>
</dbReference>
<dbReference type="GO" id="GO:0005524">
    <property type="term" value="F:ATP binding"/>
    <property type="evidence" value="ECO:0007669"/>
    <property type="project" value="UniProtKB-UniRule"/>
</dbReference>
<reference evidence="16 17" key="1">
    <citation type="submission" date="2015-09" db="EMBL/GenBank/DDBJ databases">
        <title>Draft genome sequence of a Caloramator mitchellensis, a moderate thermophile from the Great Artesian Basin of Australia.</title>
        <authorList>
            <person name="Patel B.K."/>
        </authorList>
    </citation>
    <scope>NUCLEOTIDE SEQUENCE [LARGE SCALE GENOMIC DNA]</scope>
    <source>
        <strain evidence="16 17">VF08</strain>
    </source>
</reference>
<protein>
    <recommendedName>
        <fullName evidence="4 14">Corrinoid adenosyltransferase</fullName>
        <ecNumber evidence="3 14">2.5.1.17</ecNumber>
    </recommendedName>
    <alternativeName>
        <fullName evidence="9 14">Cob(II)alamin adenosyltransferase</fullName>
    </alternativeName>
    <alternativeName>
        <fullName evidence="11 14">Cob(II)yrinic acid a,c-diamide adenosyltransferase</fullName>
    </alternativeName>
    <alternativeName>
        <fullName evidence="10 14">Cobinamide/cobalamin adenosyltransferase</fullName>
    </alternativeName>
</protein>
<dbReference type="AlphaFoldDB" id="A0A0R3K0J8"/>
<dbReference type="STRING" id="908809.ABG79_01767"/>
<evidence type="ECO:0000256" key="3">
    <source>
        <dbReference type="ARBA" id="ARBA00012454"/>
    </source>
</evidence>
<accession>A0A0R3K0J8</accession>
<evidence type="ECO:0000256" key="12">
    <source>
        <dbReference type="ARBA" id="ARBA00048555"/>
    </source>
</evidence>
<comment type="caution">
    <text evidence="16">The sequence shown here is derived from an EMBL/GenBank/DDBJ whole genome shotgun (WGS) entry which is preliminary data.</text>
</comment>
<dbReference type="Gene3D" id="1.20.1200.10">
    <property type="entry name" value="Cobalamin adenosyltransferase-like"/>
    <property type="match status" value="1"/>
</dbReference>
<evidence type="ECO:0000256" key="1">
    <source>
        <dbReference type="ARBA" id="ARBA00005121"/>
    </source>
</evidence>
<dbReference type="Proteomes" id="UP000052015">
    <property type="component" value="Unassembled WGS sequence"/>
</dbReference>
<evidence type="ECO:0000313" key="17">
    <source>
        <dbReference type="Proteomes" id="UP000052015"/>
    </source>
</evidence>
<proteinExistence type="inferred from homology"/>
<evidence type="ECO:0000256" key="13">
    <source>
        <dbReference type="ARBA" id="ARBA00048692"/>
    </source>
</evidence>
<evidence type="ECO:0000256" key="7">
    <source>
        <dbReference type="ARBA" id="ARBA00022741"/>
    </source>
</evidence>
<organism evidence="16 17">
    <name type="scientific">Caloramator mitchellensis</name>
    <dbReference type="NCBI Taxonomy" id="908809"/>
    <lineage>
        <taxon>Bacteria</taxon>
        <taxon>Bacillati</taxon>
        <taxon>Bacillota</taxon>
        <taxon>Clostridia</taxon>
        <taxon>Eubacteriales</taxon>
        <taxon>Clostridiaceae</taxon>
        <taxon>Caloramator</taxon>
    </lineage>
</organism>
<dbReference type="Pfam" id="PF01923">
    <property type="entry name" value="Cob_adeno_trans"/>
    <property type="match status" value="1"/>
</dbReference>
<dbReference type="GO" id="GO:0008817">
    <property type="term" value="F:corrinoid adenosyltransferase activity"/>
    <property type="evidence" value="ECO:0007669"/>
    <property type="project" value="UniProtKB-UniRule"/>
</dbReference>
<keyword evidence="7 14" id="KW-0547">Nucleotide-binding</keyword>
<evidence type="ECO:0000256" key="14">
    <source>
        <dbReference type="RuleBase" id="RU366026"/>
    </source>
</evidence>
<evidence type="ECO:0000256" key="6">
    <source>
        <dbReference type="ARBA" id="ARBA00022679"/>
    </source>
</evidence>
<name>A0A0R3K0J8_CALMK</name>
<evidence type="ECO:0000259" key="15">
    <source>
        <dbReference type="Pfam" id="PF01923"/>
    </source>
</evidence>
<evidence type="ECO:0000313" key="16">
    <source>
        <dbReference type="EMBL" id="KRQ86386.1"/>
    </source>
</evidence>
<evidence type="ECO:0000256" key="10">
    <source>
        <dbReference type="ARBA" id="ARBA00033334"/>
    </source>
</evidence>
<keyword evidence="6 14" id="KW-0808">Transferase</keyword>